<gene>
    <name evidence="1" type="ORF">F7O44_01315</name>
</gene>
<proteinExistence type="predicted"/>
<dbReference type="RefSeq" id="WP_162448390.1">
    <property type="nucleotide sequence ID" value="NZ_WLZY01000001.1"/>
</dbReference>
<sequence length="69" mass="7459">MNVARSHIAAAVQEAFHARSVGKADLLAWATANRAPVDVLQSLNALPDITYRTIGDLWPHLPDLPDESA</sequence>
<organism evidence="1 2">
    <name type="scientific">Phytoactinopolyspora mesophila</name>
    <dbReference type="NCBI Taxonomy" id="2650750"/>
    <lineage>
        <taxon>Bacteria</taxon>
        <taxon>Bacillati</taxon>
        <taxon>Actinomycetota</taxon>
        <taxon>Actinomycetes</taxon>
        <taxon>Jiangellales</taxon>
        <taxon>Jiangellaceae</taxon>
        <taxon>Phytoactinopolyspora</taxon>
    </lineage>
</organism>
<dbReference type="EMBL" id="WLZY01000001">
    <property type="protein sequence ID" value="NDL55702.1"/>
    <property type="molecule type" value="Genomic_DNA"/>
</dbReference>
<dbReference type="AlphaFoldDB" id="A0A7K3LYE8"/>
<dbReference type="Pfam" id="PF11387">
    <property type="entry name" value="DUF2795"/>
    <property type="match status" value="1"/>
</dbReference>
<protein>
    <submittedName>
        <fullName evidence="1">DUF2795 domain-containing protein</fullName>
    </submittedName>
</protein>
<dbReference type="Proteomes" id="UP000460435">
    <property type="component" value="Unassembled WGS sequence"/>
</dbReference>
<keyword evidence="2" id="KW-1185">Reference proteome</keyword>
<comment type="caution">
    <text evidence="1">The sequence shown here is derived from an EMBL/GenBank/DDBJ whole genome shotgun (WGS) entry which is preliminary data.</text>
</comment>
<accession>A0A7K3LYE8</accession>
<evidence type="ECO:0000313" key="1">
    <source>
        <dbReference type="EMBL" id="NDL55702.1"/>
    </source>
</evidence>
<name>A0A7K3LYE8_9ACTN</name>
<reference evidence="1 2" key="1">
    <citation type="submission" date="2019-11" db="EMBL/GenBank/DDBJ databases">
        <authorList>
            <person name="Li X.-J."/>
            <person name="Feng X.-M."/>
        </authorList>
    </citation>
    <scope>NUCLEOTIDE SEQUENCE [LARGE SCALE GENOMIC DNA]</scope>
    <source>
        <strain evidence="1 2">XMNu-373</strain>
    </source>
</reference>
<dbReference type="InterPro" id="IPR021527">
    <property type="entry name" value="DUF2795"/>
</dbReference>
<evidence type="ECO:0000313" key="2">
    <source>
        <dbReference type="Proteomes" id="UP000460435"/>
    </source>
</evidence>